<dbReference type="SUPFAM" id="SSF46785">
    <property type="entry name" value="Winged helix' DNA-binding domain"/>
    <property type="match status" value="1"/>
</dbReference>
<dbReference type="Pfam" id="PF03551">
    <property type="entry name" value="PadR"/>
    <property type="match status" value="1"/>
</dbReference>
<dbReference type="Proteomes" id="UP000321250">
    <property type="component" value="Unassembled WGS sequence"/>
</dbReference>
<dbReference type="InterPro" id="IPR005149">
    <property type="entry name" value="Tscrpt_reg_PadR_N"/>
</dbReference>
<dbReference type="OrthoDB" id="9814826at2"/>
<comment type="caution">
    <text evidence="3">The sequence shown here is derived from an EMBL/GenBank/DDBJ whole genome shotgun (WGS) entry which is preliminary data.</text>
</comment>
<protein>
    <submittedName>
        <fullName evidence="3">PadR family transcriptional regulator</fullName>
    </submittedName>
</protein>
<dbReference type="InterPro" id="IPR036388">
    <property type="entry name" value="WH-like_DNA-bd_sf"/>
</dbReference>
<dbReference type="InterPro" id="IPR036390">
    <property type="entry name" value="WH_DNA-bd_sf"/>
</dbReference>
<dbReference type="PANTHER" id="PTHR43252">
    <property type="entry name" value="TRANSCRIPTIONAL REGULATOR YQJI"/>
    <property type="match status" value="1"/>
</dbReference>
<dbReference type="PANTHER" id="PTHR43252:SF7">
    <property type="entry name" value="TRANSCRIPTIONAL REGULATOR YQJI"/>
    <property type="match status" value="1"/>
</dbReference>
<feature type="region of interest" description="Disordered" evidence="1">
    <location>
        <begin position="1"/>
        <end position="26"/>
    </location>
</feature>
<dbReference type="AlphaFoldDB" id="A0A5C6UJY1"/>
<feature type="domain" description="Transcription regulator PadR N-terminal" evidence="2">
    <location>
        <begin position="45"/>
        <end position="114"/>
    </location>
</feature>
<gene>
    <name evidence="3" type="ORF">FSB78_05625</name>
</gene>
<name>A0A5C6UJY1_9SPHN</name>
<evidence type="ECO:0000313" key="4">
    <source>
        <dbReference type="Proteomes" id="UP000321250"/>
    </source>
</evidence>
<evidence type="ECO:0000259" key="2">
    <source>
        <dbReference type="Pfam" id="PF03551"/>
    </source>
</evidence>
<feature type="compositionally biased region" description="Basic and acidic residues" evidence="1">
    <location>
        <begin position="1"/>
        <end position="11"/>
    </location>
</feature>
<keyword evidence="4" id="KW-1185">Reference proteome</keyword>
<accession>A0A5C6UJY1</accession>
<dbReference type="EMBL" id="VOQR01000001">
    <property type="protein sequence ID" value="TXC72780.1"/>
    <property type="molecule type" value="Genomic_DNA"/>
</dbReference>
<sequence length="185" mass="20070">MSWEVRGGERHNGRHEHGRGFGGGGFGGGGGRRRMFDGGELKLVLLKLIADTPRHGYDLIREIEAMTGGSYAPSPGVVYPTLTLLDEMNLVAEQQSEGAKKRFAVTDEGQALLAGQAELVEALFARLAALNAESERTDRAPIRRAMGNLRHVVQDRLLAGGFSDDAVHQVAALIDEVVQKIERLK</sequence>
<reference evidence="3 4" key="1">
    <citation type="journal article" date="2013" name="Antonie Van Leeuwenhoek">
        <title>Sphingomonas ginsenosidivorax sp. nov., with the ability to transform ginsenosides.</title>
        <authorList>
            <person name="Jin X.F."/>
            <person name="Kim J.K."/>
            <person name="Liu Q.M."/>
            <person name="Kang M.S."/>
            <person name="He D."/>
            <person name="Jin F.X."/>
            <person name="Kim S.C."/>
            <person name="Im W.T."/>
        </authorList>
    </citation>
    <scope>NUCLEOTIDE SEQUENCE [LARGE SCALE GENOMIC DNA]</scope>
    <source>
        <strain evidence="3 4">KHI67</strain>
    </source>
</reference>
<organism evidence="3 4">
    <name type="scientific">Sphingomonas ginsenosidivorax</name>
    <dbReference type="NCBI Taxonomy" id="862135"/>
    <lineage>
        <taxon>Bacteria</taxon>
        <taxon>Pseudomonadati</taxon>
        <taxon>Pseudomonadota</taxon>
        <taxon>Alphaproteobacteria</taxon>
        <taxon>Sphingomonadales</taxon>
        <taxon>Sphingomonadaceae</taxon>
        <taxon>Sphingomonas</taxon>
    </lineage>
</organism>
<dbReference type="Gene3D" id="1.10.10.10">
    <property type="entry name" value="Winged helix-like DNA-binding domain superfamily/Winged helix DNA-binding domain"/>
    <property type="match status" value="1"/>
</dbReference>
<evidence type="ECO:0000313" key="3">
    <source>
        <dbReference type="EMBL" id="TXC72780.1"/>
    </source>
</evidence>
<proteinExistence type="predicted"/>
<evidence type="ECO:0000256" key="1">
    <source>
        <dbReference type="SAM" id="MobiDB-lite"/>
    </source>
</evidence>